<dbReference type="GO" id="GO:0015180">
    <property type="term" value="F:L-alanine transmembrane transporter activity"/>
    <property type="evidence" value="ECO:0007669"/>
    <property type="project" value="TreeGrafter"/>
</dbReference>
<dbReference type="Proteomes" id="UP000694402">
    <property type="component" value="Unassembled WGS sequence"/>
</dbReference>
<gene>
    <name evidence="2" type="primary">SHBG</name>
</gene>
<dbReference type="GO" id="GO:1904273">
    <property type="term" value="P:L-alanine import across plasma membrane"/>
    <property type="evidence" value="ECO:0007669"/>
    <property type="project" value="TreeGrafter"/>
</dbReference>
<dbReference type="InterPro" id="IPR031984">
    <property type="entry name" value="SLC3A2_N"/>
</dbReference>
<dbReference type="GO" id="GO:0016324">
    <property type="term" value="C:apical plasma membrane"/>
    <property type="evidence" value="ECO:0007669"/>
    <property type="project" value="TreeGrafter"/>
</dbReference>
<evidence type="ECO:0000259" key="1">
    <source>
        <dbReference type="Pfam" id="PF16028"/>
    </source>
</evidence>
<dbReference type="GO" id="GO:1903801">
    <property type="term" value="P:L-leucine import across plasma membrane"/>
    <property type="evidence" value="ECO:0007669"/>
    <property type="project" value="TreeGrafter"/>
</dbReference>
<dbReference type="PANTHER" id="PTHR46673:SF3">
    <property type="entry name" value="SOLUTE CARRIER FAMILY 3 (AMINO ACID TRANSPORTER HEAVY CHAIN), MEMBER 2A-RELATED"/>
    <property type="match status" value="1"/>
</dbReference>
<dbReference type="InterPro" id="IPR042280">
    <property type="entry name" value="SLC3A2"/>
</dbReference>
<evidence type="ECO:0000313" key="2">
    <source>
        <dbReference type="Ensembl" id="ENSOTSP00005153760.1"/>
    </source>
</evidence>
<dbReference type="GO" id="GO:0016323">
    <property type="term" value="C:basolateral plasma membrane"/>
    <property type="evidence" value="ECO:0007669"/>
    <property type="project" value="TreeGrafter"/>
</dbReference>
<reference evidence="2" key="3">
    <citation type="submission" date="2025-09" db="UniProtKB">
        <authorList>
            <consortium name="Ensembl"/>
        </authorList>
    </citation>
    <scope>IDENTIFICATION</scope>
</reference>
<dbReference type="GO" id="GO:0015823">
    <property type="term" value="P:phenylalanine transport"/>
    <property type="evidence" value="ECO:0007669"/>
    <property type="project" value="TreeGrafter"/>
</dbReference>
<protein>
    <recommendedName>
        <fullName evidence="1">Solute carrier family 3 member 2 N-terminal domain-containing protein</fullName>
    </recommendedName>
</protein>
<organism evidence="2 3">
    <name type="scientific">Oncorhynchus tshawytscha</name>
    <name type="common">Chinook salmon</name>
    <name type="synonym">Salmo tshawytscha</name>
    <dbReference type="NCBI Taxonomy" id="74940"/>
    <lineage>
        <taxon>Eukaryota</taxon>
        <taxon>Metazoa</taxon>
        <taxon>Chordata</taxon>
        <taxon>Craniata</taxon>
        <taxon>Vertebrata</taxon>
        <taxon>Euteleostomi</taxon>
        <taxon>Actinopterygii</taxon>
        <taxon>Neopterygii</taxon>
        <taxon>Teleostei</taxon>
        <taxon>Protacanthopterygii</taxon>
        <taxon>Salmoniformes</taxon>
        <taxon>Salmonidae</taxon>
        <taxon>Salmoninae</taxon>
        <taxon>Oncorhynchus</taxon>
    </lineage>
</organism>
<proteinExistence type="predicted"/>
<dbReference type="AlphaFoldDB" id="A0AAZ3SKF5"/>
<dbReference type="GO" id="GO:0015190">
    <property type="term" value="F:L-leucine transmembrane transporter activity"/>
    <property type="evidence" value="ECO:0007669"/>
    <property type="project" value="TreeGrafter"/>
</dbReference>
<feature type="domain" description="Solute carrier family 3 member 2 N-terminal" evidence="1">
    <location>
        <begin position="30"/>
        <end position="65"/>
    </location>
</feature>
<dbReference type="PANTHER" id="PTHR46673">
    <property type="entry name" value="4F2 CELL-SURFACE ANTIGEN HEAVY CHAIN"/>
    <property type="match status" value="1"/>
</dbReference>
<sequence length="311" mass="34004">MSKDTEIEMKAVVLNELDQGELRMTGDGPGAVKFTGLSKEELMKVAGTPGWVRTRWVLLILFWLCKPIPEMNWWNQGPLYQISDLDAFNHDKGIKGEGIHTHSIMGNVVDHTGGIRVLIQYIYIYMRTLVPPSAAKHRLGLGVDGVQVSGLAAASSSPDWSKVQGVLQDNTTEHDVKKSSIQTGEPGKGGNAWSVLSGGFLPPGGELETLQWHDNVLGLSSVQAQKTCSWFKTLSALRGEERSLLHRDNFPPPHPCFTLLTGFLLLFPDLGLPQQAKVKLSSDPETLTADISVSLDKLLLGPAVLLTFLFV</sequence>
<dbReference type="GO" id="GO:0015173">
    <property type="term" value="F:aromatic amino acid transmembrane transporter activity"/>
    <property type="evidence" value="ECO:0007669"/>
    <property type="project" value="TreeGrafter"/>
</dbReference>
<name>A0AAZ3SKF5_ONCTS</name>
<keyword evidence="3" id="KW-1185">Reference proteome</keyword>
<dbReference type="GeneTree" id="ENSGT00940000156646"/>
<reference evidence="3" key="1">
    <citation type="journal article" date="2018" name="PLoS ONE">
        <title>Chinook salmon (Oncorhynchus tshawytscha) genome and transcriptome.</title>
        <authorList>
            <person name="Christensen K.A."/>
            <person name="Leong J.S."/>
            <person name="Sakhrani D."/>
            <person name="Biagi C.A."/>
            <person name="Minkley D.R."/>
            <person name="Withler R.E."/>
            <person name="Rondeau E.B."/>
            <person name="Koop B.F."/>
            <person name="Devlin R.H."/>
        </authorList>
    </citation>
    <scope>NUCLEOTIDE SEQUENCE [LARGE SCALE GENOMIC DNA]</scope>
</reference>
<dbReference type="Ensembl" id="ENSOTST00005147164.1">
    <property type="protein sequence ID" value="ENSOTSP00005153760.1"/>
    <property type="gene ID" value="ENSOTSG00005071718.1"/>
</dbReference>
<accession>A0AAZ3SKF5</accession>
<dbReference type="Pfam" id="PF16028">
    <property type="entry name" value="SLC3A2_N"/>
    <property type="match status" value="1"/>
</dbReference>
<evidence type="ECO:0000313" key="3">
    <source>
        <dbReference type="Proteomes" id="UP000694402"/>
    </source>
</evidence>
<reference evidence="2" key="2">
    <citation type="submission" date="2025-08" db="UniProtKB">
        <authorList>
            <consortium name="Ensembl"/>
        </authorList>
    </citation>
    <scope>IDENTIFICATION</scope>
</reference>